<dbReference type="AlphaFoldDB" id="A0A244CQB9"/>
<dbReference type="RefSeq" id="WP_086744399.1">
    <property type="nucleotide sequence ID" value="NZ_MWPV01000003.1"/>
</dbReference>
<dbReference type="EMBL" id="MWPV01000003">
    <property type="protein sequence ID" value="OUL57817.1"/>
    <property type="molecule type" value="Genomic_DNA"/>
</dbReference>
<name>A0A244CQB9_PSEDV</name>
<gene>
    <name evidence="1" type="ORF">B1199_12240</name>
</gene>
<accession>A0A244CQB9</accession>
<keyword evidence="2" id="KW-1185">Reference proteome</keyword>
<proteinExistence type="predicted"/>
<reference evidence="1 2" key="1">
    <citation type="submission" date="2017-02" db="EMBL/GenBank/DDBJ databases">
        <title>Pseudoalteromonas ulvae TC14 Genome.</title>
        <authorList>
            <person name="Molmeret M."/>
        </authorList>
    </citation>
    <scope>NUCLEOTIDE SEQUENCE [LARGE SCALE GENOMIC DNA]</scope>
    <source>
        <strain evidence="1">TC14</strain>
    </source>
</reference>
<evidence type="ECO:0000313" key="2">
    <source>
        <dbReference type="Proteomes" id="UP000194841"/>
    </source>
</evidence>
<comment type="caution">
    <text evidence="1">The sequence shown here is derived from an EMBL/GenBank/DDBJ whole genome shotgun (WGS) entry which is preliminary data.</text>
</comment>
<evidence type="ECO:0000313" key="1">
    <source>
        <dbReference type="EMBL" id="OUL57817.1"/>
    </source>
</evidence>
<protein>
    <submittedName>
        <fullName evidence="1">Uncharacterized protein</fullName>
    </submittedName>
</protein>
<dbReference type="Proteomes" id="UP000194841">
    <property type="component" value="Unassembled WGS sequence"/>
</dbReference>
<organism evidence="1 2">
    <name type="scientific">Pseudoalteromonas ulvae</name>
    <dbReference type="NCBI Taxonomy" id="107327"/>
    <lineage>
        <taxon>Bacteria</taxon>
        <taxon>Pseudomonadati</taxon>
        <taxon>Pseudomonadota</taxon>
        <taxon>Gammaproteobacteria</taxon>
        <taxon>Alteromonadales</taxon>
        <taxon>Pseudoalteromonadaceae</taxon>
        <taxon>Pseudoalteromonas</taxon>
    </lineage>
</organism>
<sequence>MFNQSNQQPDLWQDAEKHRLHAELCNAFYAREILRLSKEENNTRLCRILASLPYYIERAAGHIISGNNPLQLDSQNGSWIAKQAAKIPNADAKTDIYFTQHAKVGLIVPIKLHLDELEIIKLDCIDEVSGKTVHCNEHGWFSFSGPSLDSSQRALCKPTKAMMTAACCGHGWLQGKRTSPRRLSLREMLLAANINWQNFAQPLITNRR</sequence>
<dbReference type="OrthoDB" id="6321522at2"/>